<keyword evidence="1" id="KW-1133">Transmembrane helix</keyword>
<dbReference type="AlphaFoldDB" id="A0A8H3G7X9"/>
<evidence type="ECO:0000256" key="1">
    <source>
        <dbReference type="SAM" id="Phobius"/>
    </source>
</evidence>
<keyword evidence="1" id="KW-0472">Membrane</keyword>
<accession>A0A8H3G7X9</accession>
<protein>
    <submittedName>
        <fullName evidence="2">Uncharacterized protein</fullName>
    </submittedName>
</protein>
<proteinExistence type="predicted"/>
<dbReference type="PANTHER" id="PTHR35394">
    <property type="entry name" value="DUF3176 DOMAIN-CONTAINING PROTEIN"/>
    <property type="match status" value="1"/>
</dbReference>
<feature type="transmembrane region" description="Helical" evidence="1">
    <location>
        <begin position="373"/>
        <end position="395"/>
    </location>
</feature>
<organism evidence="2 3">
    <name type="scientific">Heterodermia speciosa</name>
    <dbReference type="NCBI Taxonomy" id="116794"/>
    <lineage>
        <taxon>Eukaryota</taxon>
        <taxon>Fungi</taxon>
        <taxon>Dikarya</taxon>
        <taxon>Ascomycota</taxon>
        <taxon>Pezizomycotina</taxon>
        <taxon>Lecanoromycetes</taxon>
        <taxon>OSLEUM clade</taxon>
        <taxon>Lecanoromycetidae</taxon>
        <taxon>Caliciales</taxon>
        <taxon>Physciaceae</taxon>
        <taxon>Heterodermia</taxon>
    </lineage>
</organism>
<evidence type="ECO:0000313" key="3">
    <source>
        <dbReference type="Proteomes" id="UP000664521"/>
    </source>
</evidence>
<keyword evidence="1" id="KW-0812">Transmembrane</keyword>
<dbReference type="OrthoDB" id="5376804at2759"/>
<dbReference type="Pfam" id="PF11374">
    <property type="entry name" value="DUF3176"/>
    <property type="match status" value="1"/>
</dbReference>
<keyword evidence="3" id="KW-1185">Reference proteome</keyword>
<comment type="caution">
    <text evidence="2">The sequence shown here is derived from an EMBL/GenBank/DDBJ whole genome shotgun (WGS) entry which is preliminary data.</text>
</comment>
<name>A0A8H3G7X9_9LECA</name>
<sequence>MSSAVGAAISQCKWLWYRQAEPRRLQDLQLFDDASRGPFGAAQLLVSLRARHLAFLGAVIAILILLFDPFLQQVVVYPTRLVPSEKPAVIVRSERYGARSYEDLPLPSVVDLSMKASIYDGVFAIGNDADRNIQHNCPTGNCTWPEFSSLAVCSRCENITSLVKKACNSSGCYLLSLPNGPTLSGLGGQINATVTNISSSLNQIQASVFKFSTLISKRIKDPNDAYAMECAMWYCVQTYTASVEDSVISQRVVRSWRNDSAKLDQYSDLIYNVSAVDPNARVNSTIFKVSHLAAKALNSFMSETFTGSGGINNTGSAFSSDVIQALYNTDNLTARLDNLAVSMSNNIRQQNDSVASPSHGTAWKGETYVHVRWAWLSFPVTVAALALAFLVGTIIETAHRDILVWKASNLALLFHGQDLDLKNPPMIHVNRASQMAQMAKHVKLHLAQTPDKDWKLVQR</sequence>
<dbReference type="InterPro" id="IPR021514">
    <property type="entry name" value="DUF3176"/>
</dbReference>
<dbReference type="Proteomes" id="UP000664521">
    <property type="component" value="Unassembled WGS sequence"/>
</dbReference>
<dbReference type="PANTHER" id="PTHR35394:SF5">
    <property type="entry name" value="DUF3176 DOMAIN-CONTAINING PROTEIN"/>
    <property type="match status" value="1"/>
</dbReference>
<evidence type="ECO:0000313" key="2">
    <source>
        <dbReference type="EMBL" id="CAF9938163.1"/>
    </source>
</evidence>
<feature type="transmembrane region" description="Helical" evidence="1">
    <location>
        <begin position="53"/>
        <end position="71"/>
    </location>
</feature>
<gene>
    <name evidence="2" type="ORF">HETSPECPRED_000794</name>
</gene>
<dbReference type="EMBL" id="CAJPDS010000109">
    <property type="protein sequence ID" value="CAF9938163.1"/>
    <property type="molecule type" value="Genomic_DNA"/>
</dbReference>
<reference evidence="2" key="1">
    <citation type="submission" date="2021-03" db="EMBL/GenBank/DDBJ databases">
        <authorList>
            <person name="Tagirdzhanova G."/>
        </authorList>
    </citation>
    <scope>NUCLEOTIDE SEQUENCE</scope>
</reference>